<reference evidence="2 3" key="1">
    <citation type="journal article" date="2019" name="Int. J. Syst. Evol. Microbiol.">
        <title>The Global Catalogue of Microorganisms (GCM) 10K type strain sequencing project: providing services to taxonomists for standard genome sequencing and annotation.</title>
        <authorList>
            <consortium name="The Broad Institute Genomics Platform"/>
            <consortium name="The Broad Institute Genome Sequencing Center for Infectious Disease"/>
            <person name="Wu L."/>
            <person name="Ma J."/>
        </authorList>
    </citation>
    <scope>NUCLEOTIDE SEQUENCE [LARGE SCALE GENOMIC DNA]</scope>
    <source>
        <strain evidence="2 3">JCM 14303</strain>
    </source>
</reference>
<protein>
    <recommendedName>
        <fullName evidence="4">MinD-like ATPase involved in chromosome partitioning or flagellar assembly</fullName>
    </recommendedName>
</protein>
<evidence type="ECO:0000313" key="2">
    <source>
        <dbReference type="EMBL" id="GAA1517065.1"/>
    </source>
</evidence>
<proteinExistence type="predicted"/>
<evidence type="ECO:0000256" key="1">
    <source>
        <dbReference type="SAM" id="MobiDB-lite"/>
    </source>
</evidence>
<evidence type="ECO:0008006" key="4">
    <source>
        <dbReference type="Google" id="ProtNLM"/>
    </source>
</evidence>
<sequence length="493" mass="53691">MTGPNWQADMMDRLDNKPAAAGPPAAPQQQPTPHQAQAPVEQTMTPPPAPTGGGWGAPVPPQQQVPQYEQQQYPPQHPQQQPGPPPQQQYPNPQYQQQWQQPPPPPQQQPYQQQAPYYPPPPQQQYAPPPPQQQYAPPPQQQQYQQPPYPQYQQPPVQQYEQPPYQPQQQQYPPQQPQGDGSWNTPQPQGSSGWDNPMPDGGPGRQAYTPQYQDPLGGALPMATNTVGLQHEEKPGGFLRKVGRFAAEAAFIAGASGRMQRDVENIAVIRRPIGIGRMIGVLGPVPQSGTSTVTALLADTIASQRSDIVLAVDAFPLEGKLTHRLDQGIANTPNSRVQLARAESTADAISDVLASRNVGGANQIPISLVDCPAGLFDEATAYVAGSSHAVAVVIPSAREDAPASIAQLDQLTPEGQQMLVQKGLVIIAENRPDDPEPVRWLQSAVSDRGLGYVVLPYDAHFQHAWPLRPEMLEPATRRAALEMAARLVERATR</sequence>
<keyword evidence="3" id="KW-1185">Reference proteome</keyword>
<dbReference type="RefSeq" id="WP_344171366.1">
    <property type="nucleotide sequence ID" value="NZ_BAAANC010000001.1"/>
</dbReference>
<organism evidence="2 3">
    <name type="scientific">Kribbella lupini</name>
    <dbReference type="NCBI Taxonomy" id="291602"/>
    <lineage>
        <taxon>Bacteria</taxon>
        <taxon>Bacillati</taxon>
        <taxon>Actinomycetota</taxon>
        <taxon>Actinomycetes</taxon>
        <taxon>Propionibacteriales</taxon>
        <taxon>Kribbellaceae</taxon>
        <taxon>Kribbella</taxon>
    </lineage>
</organism>
<name>A0ABN2AGD9_9ACTN</name>
<feature type="compositionally biased region" description="Low complexity" evidence="1">
    <location>
        <begin position="141"/>
        <end position="173"/>
    </location>
</feature>
<dbReference type="EMBL" id="BAAANC010000001">
    <property type="protein sequence ID" value="GAA1517065.1"/>
    <property type="molecule type" value="Genomic_DNA"/>
</dbReference>
<dbReference type="SUPFAM" id="SSF52540">
    <property type="entry name" value="P-loop containing nucleoside triphosphate hydrolases"/>
    <property type="match status" value="1"/>
</dbReference>
<dbReference type="InterPro" id="IPR027417">
    <property type="entry name" value="P-loop_NTPase"/>
</dbReference>
<feature type="compositionally biased region" description="Pro residues" evidence="1">
    <location>
        <begin position="117"/>
        <end position="140"/>
    </location>
</feature>
<feature type="region of interest" description="Disordered" evidence="1">
    <location>
        <begin position="1"/>
        <end position="221"/>
    </location>
</feature>
<feature type="compositionally biased region" description="Pro residues" evidence="1">
    <location>
        <begin position="75"/>
        <end position="88"/>
    </location>
</feature>
<accession>A0ABN2AGD9</accession>
<evidence type="ECO:0000313" key="3">
    <source>
        <dbReference type="Proteomes" id="UP001500363"/>
    </source>
</evidence>
<gene>
    <name evidence="2" type="ORF">GCM10009741_15270</name>
</gene>
<feature type="compositionally biased region" description="Low complexity" evidence="1">
    <location>
        <begin position="18"/>
        <end position="39"/>
    </location>
</feature>
<feature type="compositionally biased region" description="Polar residues" evidence="1">
    <location>
        <begin position="179"/>
        <end position="194"/>
    </location>
</feature>
<feature type="compositionally biased region" description="Low complexity" evidence="1">
    <location>
        <begin position="64"/>
        <end position="74"/>
    </location>
</feature>
<comment type="caution">
    <text evidence="2">The sequence shown here is derived from an EMBL/GenBank/DDBJ whole genome shotgun (WGS) entry which is preliminary data.</text>
</comment>
<dbReference type="Proteomes" id="UP001500363">
    <property type="component" value="Unassembled WGS sequence"/>
</dbReference>
<feature type="compositionally biased region" description="Low complexity" evidence="1">
    <location>
        <begin position="89"/>
        <end position="100"/>
    </location>
</feature>
<dbReference type="Gene3D" id="3.40.50.300">
    <property type="entry name" value="P-loop containing nucleotide triphosphate hydrolases"/>
    <property type="match status" value="1"/>
</dbReference>